<sequence length="930" mass="106825">MSIFFLKRILSKKIAAFCGALLYLLNLGTLQQFYLPLEMFATHFASLPWLFLFATRYLETSEKRSLWLFVVTTLFSASMAHTSTLFFVYVLGLASYLGVLAIFSWRNSWPRLLGIFLLVFLLNSFWLLPNLYFIKNHGPEVSLSKIHTQFSQKAFLTSKKFGTLKDTATLKNFLFDWGRYDEKQRQFVEVFSEWTPHLNNPVTQTVSGGIFLMILLGVVVAFRQKSKYGIALFPLGVGAFLIIANDLPIINYFFSLLQNKVPLLKEALRFPFTKFSILLMLVYAVYFGMALNAITQLWTKCWKILASVPGIIVTISLIYYMLPAFRGNLISPSVKVKFPEEYFQTINWFSKQKKDGRVAHFPIHTFWGWVYYSWGYEGAGFWWFGLNQPLMDREFDRWSSYNENYYWEASYAVYSHNLELLENVFEKYQIRWLIVDGNIISPSSPKSLATEELRDLLSSSNKISLVQTFGKIKVYQIDLKTPATNFVFLAKDLPTVEPVYQWNNYDRAYLENGTYLTSVGDSVYYPFRSLFTGRRQEELEFTVEDKGDYFLFHKVLPAKVRDYYLAIPEIKREDLALIDPDNLNFVLYANPEIYFNGETLQVKIPKINGYLSAKINPATDPVLKETFQTNIDICNATETGTIKNSVSQLDGQTVLQLQALGANNCSASFWLPNLPHKISYLITSQSHNQTGQSLLFWLENLNSRKADIETYLPQTANSGLQTNYFVQPPMENDGLGYTLHFDSTSIGRQPAVNHLGEITINPIPYSFLTELNLRSTNPKSPPQTFRLETTHPNPSLYRVTIEPSKNSVLVLFQSFESGWLAYQTTNSFFPFFGKRIKSHILVNNWANGWILDSDSFGKIVLIFWPQYLEYLGFALMGSALLLLLLKRRSRKPTLSSPYNYFFIVRGYRWPSSAAVKNSPPHLTGCAPASG</sequence>
<name>A0A0G1M292_9BACT</name>
<feature type="transmembrane region" description="Helical" evidence="1">
    <location>
        <begin position="229"/>
        <end position="255"/>
    </location>
</feature>
<feature type="transmembrane region" description="Helical" evidence="1">
    <location>
        <begin position="65"/>
        <end position="80"/>
    </location>
</feature>
<evidence type="ECO:0000313" key="3">
    <source>
        <dbReference type="Proteomes" id="UP000034264"/>
    </source>
</evidence>
<accession>A0A0G1M292</accession>
<feature type="transmembrane region" description="Helical" evidence="1">
    <location>
        <begin position="202"/>
        <end position="222"/>
    </location>
</feature>
<organism evidence="2 3">
    <name type="scientific">Candidatus Amesbacteria bacterium GW2011_GWC2_45_19</name>
    <dbReference type="NCBI Taxonomy" id="1618366"/>
    <lineage>
        <taxon>Bacteria</taxon>
        <taxon>Candidatus Amesiibacteriota</taxon>
    </lineage>
</organism>
<evidence type="ECO:0008006" key="4">
    <source>
        <dbReference type="Google" id="ProtNLM"/>
    </source>
</evidence>
<feature type="transmembrane region" description="Helical" evidence="1">
    <location>
        <begin position="867"/>
        <end position="885"/>
    </location>
</feature>
<feature type="transmembrane region" description="Helical" evidence="1">
    <location>
        <begin position="301"/>
        <end position="322"/>
    </location>
</feature>
<feature type="transmembrane region" description="Helical" evidence="1">
    <location>
        <begin position="275"/>
        <end position="294"/>
    </location>
</feature>
<dbReference type="AlphaFoldDB" id="A0A0G1M292"/>
<evidence type="ECO:0000256" key="1">
    <source>
        <dbReference type="SAM" id="Phobius"/>
    </source>
</evidence>
<dbReference type="Proteomes" id="UP000034264">
    <property type="component" value="Unassembled WGS sequence"/>
</dbReference>
<dbReference type="EMBL" id="LCKS01000015">
    <property type="protein sequence ID" value="KKU02217.1"/>
    <property type="molecule type" value="Genomic_DNA"/>
</dbReference>
<keyword evidence="1" id="KW-0812">Transmembrane</keyword>
<keyword evidence="1" id="KW-1133">Transmembrane helix</keyword>
<proteinExistence type="predicted"/>
<comment type="caution">
    <text evidence="2">The sequence shown here is derived from an EMBL/GenBank/DDBJ whole genome shotgun (WGS) entry which is preliminary data.</text>
</comment>
<protein>
    <recommendedName>
        <fullName evidence="4">Membrane protein 6-pyruvoyl-tetrahydropterin synthase-related domain-containing protein</fullName>
    </recommendedName>
</protein>
<gene>
    <name evidence="2" type="ORF">UX05_C0015G0028</name>
</gene>
<feature type="transmembrane region" description="Helical" evidence="1">
    <location>
        <begin position="40"/>
        <end position="58"/>
    </location>
</feature>
<reference evidence="2 3" key="1">
    <citation type="journal article" date="2015" name="Nature">
        <title>rRNA introns, odd ribosomes, and small enigmatic genomes across a large radiation of phyla.</title>
        <authorList>
            <person name="Brown C.T."/>
            <person name="Hug L.A."/>
            <person name="Thomas B.C."/>
            <person name="Sharon I."/>
            <person name="Castelle C.J."/>
            <person name="Singh A."/>
            <person name="Wilkins M.J."/>
            <person name="Williams K.H."/>
            <person name="Banfield J.F."/>
        </authorList>
    </citation>
    <scope>NUCLEOTIDE SEQUENCE [LARGE SCALE GENOMIC DNA]</scope>
</reference>
<feature type="transmembrane region" description="Helical" evidence="1">
    <location>
        <begin position="112"/>
        <end position="134"/>
    </location>
</feature>
<feature type="transmembrane region" description="Helical" evidence="1">
    <location>
        <begin position="86"/>
        <end position="105"/>
    </location>
</feature>
<evidence type="ECO:0000313" key="2">
    <source>
        <dbReference type="EMBL" id="KKU02217.1"/>
    </source>
</evidence>
<keyword evidence="1" id="KW-0472">Membrane</keyword>